<protein>
    <recommendedName>
        <fullName evidence="4">Transmembrane protein</fullName>
    </recommendedName>
</protein>
<accession>A0ABS1YJ31</accession>
<dbReference type="Proteomes" id="UP000622245">
    <property type="component" value="Unassembled WGS sequence"/>
</dbReference>
<organism evidence="2 3">
    <name type="scientific">Micromonospora tarensis</name>
    <dbReference type="NCBI Taxonomy" id="2806100"/>
    <lineage>
        <taxon>Bacteria</taxon>
        <taxon>Bacillati</taxon>
        <taxon>Actinomycetota</taxon>
        <taxon>Actinomycetes</taxon>
        <taxon>Micromonosporales</taxon>
        <taxon>Micromonosporaceae</taxon>
        <taxon>Micromonospora</taxon>
    </lineage>
</organism>
<name>A0ABS1YJ31_9ACTN</name>
<evidence type="ECO:0000313" key="3">
    <source>
        <dbReference type="Proteomes" id="UP000622245"/>
    </source>
</evidence>
<keyword evidence="1" id="KW-1133">Transmembrane helix</keyword>
<feature type="transmembrane region" description="Helical" evidence="1">
    <location>
        <begin position="42"/>
        <end position="65"/>
    </location>
</feature>
<keyword evidence="3" id="KW-1185">Reference proteome</keyword>
<dbReference type="EMBL" id="JAEVHL010000102">
    <property type="protein sequence ID" value="MBM0277430.1"/>
    <property type="molecule type" value="Genomic_DNA"/>
</dbReference>
<proteinExistence type="predicted"/>
<evidence type="ECO:0000313" key="2">
    <source>
        <dbReference type="EMBL" id="MBM0277430.1"/>
    </source>
</evidence>
<sequence length="105" mass="10921">MINPTLEMRRLAGKVAVLLAGVYVLVVVGAAVAAATGDGVPWWGWLLLPLPAVPFVPSVTAAARLHRTSDPDRTRALWRRSLGFAAVGLALVIVVALILNTAGGS</sequence>
<comment type="caution">
    <text evidence="2">The sequence shown here is derived from an EMBL/GenBank/DDBJ whole genome shotgun (WGS) entry which is preliminary data.</text>
</comment>
<reference evidence="2 3" key="1">
    <citation type="submission" date="2021-01" db="EMBL/GenBank/DDBJ databases">
        <title>Draft genome sequence of Micromonospora sp. strain STR1s_6.</title>
        <authorList>
            <person name="Karlyshev A."/>
            <person name="Jawad R."/>
        </authorList>
    </citation>
    <scope>NUCLEOTIDE SEQUENCE [LARGE SCALE GENOMIC DNA]</scope>
    <source>
        <strain evidence="2 3">STR1S-6</strain>
    </source>
</reference>
<evidence type="ECO:0008006" key="4">
    <source>
        <dbReference type="Google" id="ProtNLM"/>
    </source>
</evidence>
<gene>
    <name evidence="2" type="ORF">JM949_19585</name>
</gene>
<evidence type="ECO:0000256" key="1">
    <source>
        <dbReference type="SAM" id="Phobius"/>
    </source>
</evidence>
<keyword evidence="1" id="KW-0812">Transmembrane</keyword>
<feature type="transmembrane region" description="Helical" evidence="1">
    <location>
        <begin position="12"/>
        <end position="36"/>
    </location>
</feature>
<feature type="transmembrane region" description="Helical" evidence="1">
    <location>
        <begin position="77"/>
        <end position="99"/>
    </location>
</feature>
<dbReference type="RefSeq" id="WP_203149858.1">
    <property type="nucleotide sequence ID" value="NZ_JAEVHL010000102.1"/>
</dbReference>
<keyword evidence="1" id="KW-0472">Membrane</keyword>